<evidence type="ECO:0000256" key="9">
    <source>
        <dbReference type="RuleBase" id="RU361234"/>
    </source>
</evidence>
<dbReference type="GO" id="GO:0005737">
    <property type="term" value="C:cytoplasm"/>
    <property type="evidence" value="ECO:0007669"/>
    <property type="project" value="TreeGrafter"/>
</dbReference>
<evidence type="ECO:0000313" key="11">
    <source>
        <dbReference type="Proteomes" id="UP000192639"/>
    </source>
</evidence>
<keyword evidence="5 9" id="KW-0648">Protein biosynthesis</keyword>
<keyword evidence="3 9" id="KW-0547">Nucleotide-binding</keyword>
<dbReference type="InterPro" id="IPR002305">
    <property type="entry name" value="aa-tRNA-synth_Ic"/>
</dbReference>
<dbReference type="PANTHER" id="PTHR46264">
    <property type="entry name" value="TYROSINE-TRNA LIGASE"/>
    <property type="match status" value="1"/>
</dbReference>
<dbReference type="Gene3D" id="1.10.240.10">
    <property type="entry name" value="Tyrosyl-Transfer RNA Synthetase"/>
    <property type="match status" value="1"/>
</dbReference>
<dbReference type="Proteomes" id="UP000192639">
    <property type="component" value="Unassembled WGS sequence"/>
</dbReference>
<dbReference type="EMBL" id="LWDP01000004">
    <property type="protein sequence ID" value="ORD95051.1"/>
    <property type="molecule type" value="Genomic_DNA"/>
</dbReference>
<evidence type="ECO:0000256" key="6">
    <source>
        <dbReference type="ARBA" id="ARBA00023146"/>
    </source>
</evidence>
<dbReference type="NCBIfam" id="NF006330">
    <property type="entry name" value="PRK08560.1"/>
    <property type="match status" value="1"/>
</dbReference>
<evidence type="ECO:0000256" key="7">
    <source>
        <dbReference type="ARBA" id="ARBA00033323"/>
    </source>
</evidence>
<dbReference type="InterPro" id="IPR002307">
    <property type="entry name" value="Tyr-tRNA-ligase"/>
</dbReference>
<evidence type="ECO:0000256" key="3">
    <source>
        <dbReference type="ARBA" id="ARBA00022741"/>
    </source>
</evidence>
<keyword evidence="6 9" id="KW-0030">Aminoacyl-tRNA synthetase</keyword>
<evidence type="ECO:0000256" key="5">
    <source>
        <dbReference type="ARBA" id="ARBA00022917"/>
    </source>
</evidence>
<dbReference type="GO" id="GO:0006437">
    <property type="term" value="P:tyrosyl-tRNA aminoacylation"/>
    <property type="evidence" value="ECO:0007669"/>
    <property type="project" value="InterPro"/>
</dbReference>
<dbReference type="EC" id="6.1.1.1" evidence="1 9"/>
<dbReference type="Gene3D" id="3.40.50.620">
    <property type="entry name" value="HUPs"/>
    <property type="match status" value="1"/>
</dbReference>
<dbReference type="Pfam" id="PF00579">
    <property type="entry name" value="tRNA-synt_1b"/>
    <property type="match status" value="1"/>
</dbReference>
<keyword evidence="4 9" id="KW-0067">ATP-binding</keyword>
<evidence type="ECO:0000313" key="10">
    <source>
        <dbReference type="EMBL" id="ORD95051.1"/>
    </source>
</evidence>
<dbReference type="PANTHER" id="PTHR46264:SF4">
    <property type="entry name" value="TYROSINE--TRNA LIGASE, CYTOPLASMIC"/>
    <property type="match status" value="1"/>
</dbReference>
<sequence>MAEKKESENANNVIKAKLGEINLDKLTQKKVDLIERNLDEITDGDRLILRKIVQQRALKIYWGTAITGRPHIAYFLPILKLRDFLEAGCEVTVMFADIHGFLDNLKAPISKIESRYTYYKKLITTMLGRSLRNGTGLGGIRFIKGSDFELTPKYTFDVYRMASYTTERDCKRAGADVVKQSENALLSSMLYPNMQALDEEYLGVDAQFGGSDQRKIFMHAKTFLPKLGYKKRIHLMNPMMPGLNSEKMSSSDEMSKIDMLDTKQQISKKIGKCFCEEGNTDTGVLTIFEYILFNYFGSVKVSGVEYSTFEMLKDEFGKKVIHPGDLKSACSYYVNEMVAPVRDVMMEETEMIEAAYGKISRQ</sequence>
<dbReference type="InterPro" id="IPR023617">
    <property type="entry name" value="Tyr-tRNA-ligase_arc/euk-type"/>
</dbReference>
<dbReference type="AlphaFoldDB" id="A0A1Y1SA33"/>
<dbReference type="VEuPathDB" id="MicrosporidiaDB:ECANGB1_2472"/>
<gene>
    <name evidence="10" type="ORF">ECANGB1_2472</name>
</gene>
<dbReference type="NCBIfam" id="TIGR00234">
    <property type="entry name" value="tyrS"/>
    <property type="match status" value="1"/>
</dbReference>
<keyword evidence="11" id="KW-1185">Reference proteome</keyword>
<evidence type="ECO:0000256" key="8">
    <source>
        <dbReference type="ARBA" id="ARBA00048248"/>
    </source>
</evidence>
<dbReference type="PIRSF" id="PIRSF006588">
    <property type="entry name" value="TyrRS_arch_euk"/>
    <property type="match status" value="1"/>
</dbReference>
<reference evidence="10 11" key="1">
    <citation type="journal article" date="2017" name="Environ. Microbiol.">
        <title>Decay of the glycolytic pathway and adaptation to intranuclear parasitism within Enterocytozoonidae microsporidia.</title>
        <authorList>
            <person name="Wiredu Boakye D."/>
            <person name="Jaroenlak P."/>
            <person name="Prachumwat A."/>
            <person name="Williams T.A."/>
            <person name="Bateman K.S."/>
            <person name="Itsathitphaisarn O."/>
            <person name="Sritunyalucksana K."/>
            <person name="Paszkiewicz K.H."/>
            <person name="Moore K.A."/>
            <person name="Stentiford G.D."/>
            <person name="Williams B.A."/>
        </authorList>
    </citation>
    <scope>NUCLEOTIDE SEQUENCE [LARGE SCALE GENOMIC DNA]</scope>
    <source>
        <strain evidence="10 11">GB1</strain>
    </source>
</reference>
<dbReference type="InterPro" id="IPR014729">
    <property type="entry name" value="Rossmann-like_a/b/a_fold"/>
</dbReference>
<dbReference type="OrthoDB" id="197206at2759"/>
<dbReference type="PRINTS" id="PR01040">
    <property type="entry name" value="TRNASYNTHTYR"/>
</dbReference>
<dbReference type="GO" id="GO:0005524">
    <property type="term" value="F:ATP binding"/>
    <property type="evidence" value="ECO:0007669"/>
    <property type="project" value="UniProtKB-KW"/>
</dbReference>
<evidence type="ECO:0000256" key="1">
    <source>
        <dbReference type="ARBA" id="ARBA00013160"/>
    </source>
</evidence>
<evidence type="ECO:0000256" key="2">
    <source>
        <dbReference type="ARBA" id="ARBA00022598"/>
    </source>
</evidence>
<keyword evidence="2 9" id="KW-0436">Ligase</keyword>
<comment type="caution">
    <text evidence="10">The sequence shown here is derived from an EMBL/GenBank/DDBJ whole genome shotgun (WGS) entry which is preliminary data.</text>
</comment>
<evidence type="ECO:0000256" key="4">
    <source>
        <dbReference type="ARBA" id="ARBA00022840"/>
    </source>
</evidence>
<dbReference type="GO" id="GO:0004831">
    <property type="term" value="F:tyrosine-tRNA ligase activity"/>
    <property type="evidence" value="ECO:0007669"/>
    <property type="project" value="UniProtKB-EC"/>
</dbReference>
<dbReference type="InterPro" id="IPR050489">
    <property type="entry name" value="Tyr-tRNA_synthase"/>
</dbReference>
<protein>
    <recommendedName>
        <fullName evidence="1 9">Tyrosine--tRNA ligase</fullName>
        <ecNumber evidence="1 9">6.1.1.1</ecNumber>
    </recommendedName>
    <alternativeName>
        <fullName evidence="7 9">Tyrosyl-tRNA synthetase</fullName>
    </alternativeName>
</protein>
<proteinExistence type="inferred from homology"/>
<comment type="similarity">
    <text evidence="9">Belongs to the class-I aminoacyl-tRNA synthetase family.</text>
</comment>
<organism evidence="10 11">
    <name type="scientific">Enterospora canceri</name>
    <dbReference type="NCBI Taxonomy" id="1081671"/>
    <lineage>
        <taxon>Eukaryota</taxon>
        <taxon>Fungi</taxon>
        <taxon>Fungi incertae sedis</taxon>
        <taxon>Microsporidia</taxon>
        <taxon>Enterocytozoonidae</taxon>
        <taxon>Enterospora</taxon>
    </lineage>
</organism>
<dbReference type="SUPFAM" id="SSF52374">
    <property type="entry name" value="Nucleotidylyl transferase"/>
    <property type="match status" value="1"/>
</dbReference>
<comment type="catalytic activity">
    <reaction evidence="8 9">
        <text>tRNA(Tyr) + L-tyrosine + ATP = L-tyrosyl-tRNA(Tyr) + AMP + diphosphate + H(+)</text>
        <dbReference type="Rhea" id="RHEA:10220"/>
        <dbReference type="Rhea" id="RHEA-COMP:9706"/>
        <dbReference type="Rhea" id="RHEA-COMP:9707"/>
        <dbReference type="ChEBI" id="CHEBI:15378"/>
        <dbReference type="ChEBI" id="CHEBI:30616"/>
        <dbReference type="ChEBI" id="CHEBI:33019"/>
        <dbReference type="ChEBI" id="CHEBI:58315"/>
        <dbReference type="ChEBI" id="CHEBI:78442"/>
        <dbReference type="ChEBI" id="CHEBI:78536"/>
        <dbReference type="ChEBI" id="CHEBI:456215"/>
        <dbReference type="EC" id="6.1.1.1"/>
    </reaction>
</comment>
<accession>A0A1Y1SA33</accession>
<name>A0A1Y1SA33_9MICR</name>